<dbReference type="EMBL" id="CAUOFW020005858">
    <property type="protein sequence ID" value="CAK9171871.1"/>
    <property type="molecule type" value="Genomic_DNA"/>
</dbReference>
<name>A0ABC8TVK9_9AQUA</name>
<organism evidence="1 2">
    <name type="scientific">Ilex paraguariensis</name>
    <name type="common">yerba mate</name>
    <dbReference type="NCBI Taxonomy" id="185542"/>
    <lineage>
        <taxon>Eukaryota</taxon>
        <taxon>Viridiplantae</taxon>
        <taxon>Streptophyta</taxon>
        <taxon>Embryophyta</taxon>
        <taxon>Tracheophyta</taxon>
        <taxon>Spermatophyta</taxon>
        <taxon>Magnoliopsida</taxon>
        <taxon>eudicotyledons</taxon>
        <taxon>Gunneridae</taxon>
        <taxon>Pentapetalae</taxon>
        <taxon>asterids</taxon>
        <taxon>campanulids</taxon>
        <taxon>Aquifoliales</taxon>
        <taxon>Aquifoliaceae</taxon>
        <taxon>Ilex</taxon>
    </lineage>
</organism>
<evidence type="ECO:0000313" key="2">
    <source>
        <dbReference type="Proteomes" id="UP001642360"/>
    </source>
</evidence>
<proteinExistence type="predicted"/>
<accession>A0ABC8TVK9</accession>
<evidence type="ECO:0000313" key="1">
    <source>
        <dbReference type="EMBL" id="CAK9171871.1"/>
    </source>
</evidence>
<protein>
    <submittedName>
        <fullName evidence="1">Uncharacterized protein</fullName>
    </submittedName>
</protein>
<comment type="caution">
    <text evidence="1">The sequence shown here is derived from an EMBL/GenBank/DDBJ whole genome shotgun (WGS) entry which is preliminary data.</text>
</comment>
<feature type="non-terminal residue" evidence="1">
    <location>
        <position position="1"/>
    </location>
</feature>
<reference evidence="1 2" key="1">
    <citation type="submission" date="2024-02" db="EMBL/GenBank/DDBJ databases">
        <authorList>
            <person name="Vignale AGUSTIN F."/>
            <person name="Sosa J E."/>
            <person name="Modenutti C."/>
        </authorList>
    </citation>
    <scope>NUCLEOTIDE SEQUENCE [LARGE SCALE GENOMIC DNA]</scope>
</reference>
<keyword evidence="2" id="KW-1185">Reference proteome</keyword>
<sequence length="122" mass="13910">ADDIHLTQNEGIEAECCFGVKGERDRATVVKERRHEEGGELGKTFRHVMGGTLGQYFGDNFRYGKEMISISMGRETSDGGDCVRFGEREMTERLGKDWGRRDSVSVKWGDRKRHRVRGLLTN</sequence>
<dbReference type="Proteomes" id="UP001642360">
    <property type="component" value="Unassembled WGS sequence"/>
</dbReference>
<gene>
    <name evidence="1" type="ORF">ILEXP_LOCUS41483</name>
</gene>
<dbReference type="AlphaFoldDB" id="A0ABC8TVK9"/>